<dbReference type="GO" id="GO:0005615">
    <property type="term" value="C:extracellular space"/>
    <property type="evidence" value="ECO:0007669"/>
    <property type="project" value="TreeGrafter"/>
</dbReference>
<dbReference type="Pfam" id="PF07648">
    <property type="entry name" value="Kazal_2"/>
    <property type="match status" value="1"/>
</dbReference>
<evidence type="ECO:0000313" key="5">
    <source>
        <dbReference type="Proteomes" id="UP001233172"/>
    </source>
</evidence>
<keyword evidence="2" id="KW-0732">Signal</keyword>
<dbReference type="SUPFAM" id="SSF100895">
    <property type="entry name" value="Kazal-type serine protease inhibitors"/>
    <property type="match status" value="1"/>
</dbReference>
<accession>A0AAD8BW82</accession>
<dbReference type="Gene3D" id="3.30.60.30">
    <property type="match status" value="1"/>
</dbReference>
<evidence type="ECO:0000313" key="4">
    <source>
        <dbReference type="EMBL" id="KAK0061991.1"/>
    </source>
</evidence>
<dbReference type="InterPro" id="IPR036058">
    <property type="entry name" value="Kazal_dom_sf"/>
</dbReference>
<evidence type="ECO:0000259" key="3">
    <source>
        <dbReference type="PROSITE" id="PS51465"/>
    </source>
</evidence>
<feature type="domain" description="Kazal-like" evidence="3">
    <location>
        <begin position="44"/>
        <end position="99"/>
    </location>
</feature>
<dbReference type="SMART" id="SM00280">
    <property type="entry name" value="KAZAL"/>
    <property type="match status" value="1"/>
</dbReference>
<comment type="caution">
    <text evidence="4">The sequence shown here is derived from an EMBL/GenBank/DDBJ whole genome shotgun (WGS) entry which is preliminary data.</text>
</comment>
<evidence type="ECO:0000256" key="1">
    <source>
        <dbReference type="ARBA" id="ARBA00023157"/>
    </source>
</evidence>
<keyword evidence="1" id="KW-1015">Disulfide bond</keyword>
<dbReference type="PANTHER" id="PTHR10913:SF81">
    <property type="entry name" value="KAZAL-LIKE DOMAIN-CONTAINING PROTEIN"/>
    <property type="match status" value="1"/>
</dbReference>
<dbReference type="Proteomes" id="UP001233172">
    <property type="component" value="Unassembled WGS sequence"/>
</dbReference>
<keyword evidence="5" id="KW-1185">Reference proteome</keyword>
<dbReference type="EMBL" id="JASAOG010000027">
    <property type="protein sequence ID" value="KAK0061991.1"/>
    <property type="molecule type" value="Genomic_DNA"/>
</dbReference>
<dbReference type="PANTHER" id="PTHR10913">
    <property type="entry name" value="FOLLISTATIN-RELATED"/>
    <property type="match status" value="1"/>
</dbReference>
<dbReference type="InterPro" id="IPR002350">
    <property type="entry name" value="Kazal_dom"/>
</dbReference>
<organism evidence="4 5">
    <name type="scientific">Biomphalaria pfeifferi</name>
    <name type="common">Bloodfluke planorb</name>
    <name type="synonym">Freshwater snail</name>
    <dbReference type="NCBI Taxonomy" id="112525"/>
    <lineage>
        <taxon>Eukaryota</taxon>
        <taxon>Metazoa</taxon>
        <taxon>Spiralia</taxon>
        <taxon>Lophotrochozoa</taxon>
        <taxon>Mollusca</taxon>
        <taxon>Gastropoda</taxon>
        <taxon>Heterobranchia</taxon>
        <taxon>Euthyneura</taxon>
        <taxon>Panpulmonata</taxon>
        <taxon>Hygrophila</taxon>
        <taxon>Lymnaeoidea</taxon>
        <taxon>Planorbidae</taxon>
        <taxon>Biomphalaria</taxon>
    </lineage>
</organism>
<name>A0AAD8BW82_BIOPF</name>
<dbReference type="GO" id="GO:0030510">
    <property type="term" value="P:regulation of BMP signaling pathway"/>
    <property type="evidence" value="ECO:0007669"/>
    <property type="project" value="TreeGrafter"/>
</dbReference>
<dbReference type="PROSITE" id="PS51465">
    <property type="entry name" value="KAZAL_2"/>
    <property type="match status" value="1"/>
</dbReference>
<evidence type="ECO:0000256" key="2">
    <source>
        <dbReference type="SAM" id="SignalP"/>
    </source>
</evidence>
<dbReference type="CDD" id="cd00104">
    <property type="entry name" value="KAZAL_FS"/>
    <property type="match status" value="1"/>
</dbReference>
<dbReference type="GO" id="GO:0030154">
    <property type="term" value="P:cell differentiation"/>
    <property type="evidence" value="ECO:0007669"/>
    <property type="project" value="TreeGrafter"/>
</dbReference>
<gene>
    <name evidence="4" type="ORF">Bpfe_008484</name>
</gene>
<reference evidence="4" key="2">
    <citation type="submission" date="2023-04" db="EMBL/GenBank/DDBJ databases">
        <authorList>
            <person name="Bu L."/>
            <person name="Lu L."/>
            <person name="Laidemitt M.R."/>
            <person name="Zhang S.M."/>
            <person name="Mutuku M."/>
            <person name="Mkoji G."/>
            <person name="Steinauer M."/>
            <person name="Loker E.S."/>
        </authorList>
    </citation>
    <scope>NUCLEOTIDE SEQUENCE</scope>
    <source>
        <strain evidence="4">KasaAsao</strain>
        <tissue evidence="4">Whole Snail</tissue>
    </source>
</reference>
<feature type="signal peptide" evidence="2">
    <location>
        <begin position="1"/>
        <end position="44"/>
    </location>
</feature>
<reference evidence="4" key="1">
    <citation type="journal article" date="2023" name="PLoS Negl. Trop. Dis.">
        <title>A genome sequence for Biomphalaria pfeifferi, the major vector snail for the human-infecting parasite Schistosoma mansoni.</title>
        <authorList>
            <person name="Bu L."/>
            <person name="Lu L."/>
            <person name="Laidemitt M.R."/>
            <person name="Zhang S.M."/>
            <person name="Mutuku M."/>
            <person name="Mkoji G."/>
            <person name="Steinauer M."/>
            <person name="Loker E.S."/>
        </authorList>
    </citation>
    <scope>NUCLEOTIDE SEQUENCE</scope>
    <source>
        <strain evidence="4">KasaAsao</strain>
    </source>
</reference>
<dbReference type="InterPro" id="IPR050653">
    <property type="entry name" value="Prot_Inhib_GrowthFact_Antg"/>
</dbReference>
<dbReference type="AlphaFoldDB" id="A0AAD8BW82"/>
<protein>
    <submittedName>
        <fullName evidence="4">Turripeptide OL11</fullName>
    </submittedName>
</protein>
<proteinExistence type="predicted"/>
<feature type="chain" id="PRO_5042144561" evidence="2">
    <location>
        <begin position="45"/>
        <end position="105"/>
    </location>
</feature>
<sequence>MKKVQIHRCLFFFGGCCFKMKSSSVLSILVLLLAVLLQELKVNAQDDDRCLVICTADWNPVCGSNGKTYPNKCELDGENRCLRPNGPLVTIAHEGQCNPTTKDNK</sequence>